<evidence type="ECO:0000313" key="1">
    <source>
        <dbReference type="EMBL" id="SMG15793.1"/>
    </source>
</evidence>
<protein>
    <submittedName>
        <fullName evidence="1">Uncharacterized protein</fullName>
    </submittedName>
</protein>
<accession>A0A1X7IMG3</accession>
<keyword evidence="2" id="KW-1185">Reference proteome</keyword>
<dbReference type="Proteomes" id="UP000192980">
    <property type="component" value="Unassembled WGS sequence"/>
</dbReference>
<dbReference type="AlphaFoldDB" id="A0A1X7IMG3"/>
<gene>
    <name evidence="1" type="ORF">SAMN05660862_1000</name>
</gene>
<evidence type="ECO:0000313" key="2">
    <source>
        <dbReference type="Proteomes" id="UP000192980"/>
    </source>
</evidence>
<proteinExistence type="predicted"/>
<name>A0A1X7IMG3_9SPHI</name>
<dbReference type="EMBL" id="FXAU01000001">
    <property type="protein sequence ID" value="SMG15793.1"/>
    <property type="molecule type" value="Genomic_DNA"/>
</dbReference>
<organism evidence="1 2">
    <name type="scientific">Sphingobacterium psychroaquaticum</name>
    <dbReference type="NCBI Taxonomy" id="561061"/>
    <lineage>
        <taxon>Bacteria</taxon>
        <taxon>Pseudomonadati</taxon>
        <taxon>Bacteroidota</taxon>
        <taxon>Sphingobacteriia</taxon>
        <taxon>Sphingobacteriales</taxon>
        <taxon>Sphingobacteriaceae</taxon>
        <taxon>Sphingobacterium</taxon>
    </lineage>
</organism>
<sequence length="408" mass="47217">MFTFLLLVFKGSAMEQLKIENLLNALWQEIEINILETTDELNSQKLTELKERIEIIIAEAERQLSYTLIELGHNHKGKGHRVDAVMERAITLSLHAEAQRLVGGPNSLYQAELLEYFLTALDRLMVNIRLKFSHLQYANLMPPPHYLKYILHLQIDKVEYIFKTLREAQIRSFIAEALEDYFTNPLPPNHSSQIPNNGFRSLDYFVGLVESLYDICHSTPVPELEEAIYYELINRNFNRIQFIRSLINTHKKTLEDIEDPIDEIGQLFVLDKEIRNVPVISGMAYIPSDAGLKEFLLKTISTQIRYLKNVIKHREGEIAAFIHPTFSTNRNVLQFLMLFNAFLNLSYLKKVGKGSIPLFIQQSFVRPSGEPFSLGSLRKKNSVRDRKNAQGLIDMLNKITEYITKNYL</sequence>
<reference evidence="1 2" key="1">
    <citation type="submission" date="2017-04" db="EMBL/GenBank/DDBJ databases">
        <authorList>
            <person name="Afonso C.L."/>
            <person name="Miller P.J."/>
            <person name="Scott M.A."/>
            <person name="Spackman E."/>
            <person name="Goraichik I."/>
            <person name="Dimitrov K.M."/>
            <person name="Suarez D.L."/>
            <person name="Swayne D.E."/>
        </authorList>
    </citation>
    <scope>NUCLEOTIDE SEQUENCE [LARGE SCALE GENOMIC DNA]</scope>
    <source>
        <strain evidence="1 2">DSM 22418</strain>
    </source>
</reference>